<dbReference type="RefSeq" id="WP_134113869.1">
    <property type="nucleotide sequence ID" value="NZ_SOBG01000011.1"/>
</dbReference>
<dbReference type="Proteomes" id="UP000294678">
    <property type="component" value="Unassembled WGS sequence"/>
</dbReference>
<accession>A0AA46DWZ7</accession>
<dbReference type="AlphaFoldDB" id="A0AA46DWZ7"/>
<sequence>MSFTKIDENSIERPEGKNCILAYGYSQEENSIINEFSKKIGIEHFIHIPTEKTHHTLEELVINNLDNSTSISKINEKAIVFNAVSDKELNEFISKFKLLNLQRPLFAVVTPTSKSWKFIDLITELMKEREEFKKLHTQNK</sequence>
<evidence type="ECO:0000313" key="2">
    <source>
        <dbReference type="Proteomes" id="UP000294678"/>
    </source>
</evidence>
<protein>
    <submittedName>
        <fullName evidence="1">Uncharacterized protein DUF3783</fullName>
    </submittedName>
</protein>
<dbReference type="InterPro" id="IPR016621">
    <property type="entry name" value="UCP014543"/>
</dbReference>
<name>A0AA46DWZ7_9FUSO</name>
<comment type="caution">
    <text evidence="1">The sequence shown here is derived from an EMBL/GenBank/DDBJ whole genome shotgun (WGS) entry which is preliminary data.</text>
</comment>
<organism evidence="1 2">
    <name type="scientific">Hypnocyclicus thermotrophus</name>
    <dbReference type="NCBI Taxonomy" id="1627895"/>
    <lineage>
        <taxon>Bacteria</taxon>
        <taxon>Fusobacteriati</taxon>
        <taxon>Fusobacteriota</taxon>
        <taxon>Fusobacteriia</taxon>
        <taxon>Fusobacteriales</taxon>
        <taxon>Fusobacteriaceae</taxon>
        <taxon>Hypnocyclicus</taxon>
    </lineage>
</organism>
<keyword evidence="2" id="KW-1185">Reference proteome</keyword>
<reference evidence="1 2" key="1">
    <citation type="submission" date="2019-03" db="EMBL/GenBank/DDBJ databases">
        <title>Genomic Encyclopedia of Type Strains, Phase IV (KMG-IV): sequencing the most valuable type-strain genomes for metagenomic binning, comparative biology and taxonomic classification.</title>
        <authorList>
            <person name="Goeker M."/>
        </authorList>
    </citation>
    <scope>NUCLEOTIDE SEQUENCE [LARGE SCALE GENOMIC DNA]</scope>
    <source>
        <strain evidence="1 2">DSM 100055</strain>
    </source>
</reference>
<dbReference type="EMBL" id="SOBG01000011">
    <property type="protein sequence ID" value="TDT67340.1"/>
    <property type="molecule type" value="Genomic_DNA"/>
</dbReference>
<evidence type="ECO:0000313" key="1">
    <source>
        <dbReference type="EMBL" id="TDT67340.1"/>
    </source>
</evidence>
<dbReference type="Pfam" id="PF12646">
    <property type="entry name" value="DUF3783"/>
    <property type="match status" value="1"/>
</dbReference>
<gene>
    <name evidence="1" type="ORF">EV215_2018</name>
</gene>
<proteinExistence type="predicted"/>